<feature type="compositionally biased region" description="Basic and acidic residues" evidence="1">
    <location>
        <begin position="256"/>
        <end position="279"/>
    </location>
</feature>
<protein>
    <submittedName>
        <fullName evidence="2">Uncharacterized protein</fullName>
    </submittedName>
</protein>
<evidence type="ECO:0000313" key="2">
    <source>
        <dbReference type="EMBL" id="CAA0816729.1"/>
    </source>
</evidence>
<evidence type="ECO:0000256" key="1">
    <source>
        <dbReference type="SAM" id="MobiDB-lite"/>
    </source>
</evidence>
<feature type="region of interest" description="Disordered" evidence="1">
    <location>
        <begin position="433"/>
        <end position="458"/>
    </location>
</feature>
<dbReference type="AlphaFoldDB" id="A0A9N7MQ61"/>
<name>A0A9N7MQ61_STRHE</name>
<feature type="compositionally biased region" description="Low complexity" evidence="1">
    <location>
        <begin position="445"/>
        <end position="458"/>
    </location>
</feature>
<feature type="compositionally biased region" description="Basic and acidic residues" evidence="1">
    <location>
        <begin position="335"/>
        <end position="348"/>
    </location>
</feature>
<dbReference type="OrthoDB" id="1671977at2759"/>
<feature type="region of interest" description="Disordered" evidence="1">
    <location>
        <begin position="198"/>
        <end position="225"/>
    </location>
</feature>
<feature type="region of interest" description="Disordered" evidence="1">
    <location>
        <begin position="256"/>
        <end position="284"/>
    </location>
</feature>
<dbReference type="EMBL" id="CACSLK010014283">
    <property type="protein sequence ID" value="CAA0816729.1"/>
    <property type="molecule type" value="Genomic_DNA"/>
</dbReference>
<feature type="compositionally biased region" description="Basic residues" evidence="1">
    <location>
        <begin position="349"/>
        <end position="358"/>
    </location>
</feature>
<dbReference type="Proteomes" id="UP001153555">
    <property type="component" value="Unassembled WGS sequence"/>
</dbReference>
<feature type="compositionally biased region" description="Polar residues" evidence="1">
    <location>
        <begin position="360"/>
        <end position="369"/>
    </location>
</feature>
<feature type="region of interest" description="Disordered" evidence="1">
    <location>
        <begin position="335"/>
        <end position="369"/>
    </location>
</feature>
<keyword evidence="3" id="KW-1185">Reference proteome</keyword>
<gene>
    <name evidence="2" type="ORF">SHERM_16595</name>
</gene>
<sequence>MAYYDFDPPSFSLGLDLETRPDPLPQPAKRPSTSASPREVEEDDYNDAFKTPVRVTDQSRAFKRLRRGPKAVRPALEPRRAESIDGLFDVIEEIEDFSSDEDCPRGRINSVCSSSKPSLLHKQGVVTTESGTQFKSNKDNEVPYVSASKNVEINDGDTINPKLTVSPVRRYQLIDSDSDSDDPSMIQDPCKEEPVVNLSLPKNEHPNSSFATRMRTESTSNSKSEDLWKDFHSDHKSLRVPTPAFDELLEEYFDNAKNKSKPENSCKDSYNETKLDKQTHPPAHGYFFHRDLRVQKLVRDRLPYFFPLGVGNNKEYEQQNGLAIDYLGQFCHEDSKQTNQKRNIEKSSRGKGSKRPVKQSHVQSVSEASTSWVNPRTCAGLQKNGGSRRVQAVSKSAGHWYTGPDGKRVYVNKQGKELTGQIAYRHYKKESGMGFKTSKKKNSATKKAAANKSASKKK</sequence>
<dbReference type="PANTHER" id="PTHR38371:SF1">
    <property type="entry name" value="RHO GTPASE-ACTIVATING PROTEIN"/>
    <property type="match status" value="1"/>
</dbReference>
<feature type="compositionally biased region" description="Polar residues" evidence="1">
    <location>
        <begin position="206"/>
        <end position="222"/>
    </location>
</feature>
<proteinExistence type="predicted"/>
<comment type="caution">
    <text evidence="2">The sequence shown here is derived from an EMBL/GenBank/DDBJ whole genome shotgun (WGS) entry which is preliminary data.</text>
</comment>
<organism evidence="2 3">
    <name type="scientific">Striga hermonthica</name>
    <name type="common">Purple witchweed</name>
    <name type="synonym">Buchnera hermonthica</name>
    <dbReference type="NCBI Taxonomy" id="68872"/>
    <lineage>
        <taxon>Eukaryota</taxon>
        <taxon>Viridiplantae</taxon>
        <taxon>Streptophyta</taxon>
        <taxon>Embryophyta</taxon>
        <taxon>Tracheophyta</taxon>
        <taxon>Spermatophyta</taxon>
        <taxon>Magnoliopsida</taxon>
        <taxon>eudicotyledons</taxon>
        <taxon>Gunneridae</taxon>
        <taxon>Pentapetalae</taxon>
        <taxon>asterids</taxon>
        <taxon>lamiids</taxon>
        <taxon>Lamiales</taxon>
        <taxon>Orobanchaceae</taxon>
        <taxon>Buchnereae</taxon>
        <taxon>Striga</taxon>
    </lineage>
</organism>
<evidence type="ECO:0000313" key="3">
    <source>
        <dbReference type="Proteomes" id="UP001153555"/>
    </source>
</evidence>
<accession>A0A9N7MQ61</accession>
<feature type="region of interest" description="Disordered" evidence="1">
    <location>
        <begin position="1"/>
        <end position="53"/>
    </location>
</feature>
<reference evidence="2" key="1">
    <citation type="submission" date="2019-12" db="EMBL/GenBank/DDBJ databases">
        <authorList>
            <person name="Scholes J."/>
        </authorList>
    </citation>
    <scope>NUCLEOTIDE SEQUENCE</scope>
</reference>
<dbReference type="PANTHER" id="PTHR38371">
    <property type="entry name" value="RHO GTPASE-ACTIVATING PROTEIN"/>
    <property type="match status" value="1"/>
</dbReference>